<evidence type="ECO:0000256" key="1">
    <source>
        <dbReference type="SAM" id="MobiDB-lite"/>
    </source>
</evidence>
<feature type="compositionally biased region" description="Low complexity" evidence="1">
    <location>
        <begin position="1"/>
        <end position="23"/>
    </location>
</feature>
<dbReference type="HOGENOM" id="CLU_2195480_0_0_11"/>
<reference evidence="2 3" key="1">
    <citation type="submission" date="2014-05" db="EMBL/GenBank/DDBJ databases">
        <title>Complete genome sequence of the Streptomyces mutabilis TRM45540.</title>
        <authorList>
            <person name="Luo X."/>
            <person name="Zhang L."/>
        </authorList>
    </citation>
    <scope>NUCLEOTIDE SEQUENCE [LARGE SCALE GENOMIC DNA]</scope>
    <source>
        <strain evidence="2 3">TRM45540</strain>
    </source>
</reference>
<dbReference type="AlphaFoldDB" id="A0A086N3A7"/>
<gene>
    <name evidence="2" type="ORF">FM21_05705</name>
</gene>
<feature type="region of interest" description="Disordered" evidence="1">
    <location>
        <begin position="1"/>
        <end position="30"/>
    </location>
</feature>
<comment type="caution">
    <text evidence="2">The sequence shown here is derived from an EMBL/GenBank/DDBJ whole genome shotgun (WGS) entry which is preliminary data.</text>
</comment>
<dbReference type="Proteomes" id="UP000029095">
    <property type="component" value="Unassembled WGS sequence"/>
</dbReference>
<feature type="region of interest" description="Disordered" evidence="1">
    <location>
        <begin position="51"/>
        <end position="84"/>
    </location>
</feature>
<evidence type="ECO:0000313" key="2">
    <source>
        <dbReference type="EMBL" id="KFG75625.1"/>
    </source>
</evidence>
<accession>A0A086N3A7</accession>
<name>A0A086N3A7_9ACTN</name>
<proteinExistence type="predicted"/>
<protein>
    <submittedName>
        <fullName evidence="2">Uncharacterized protein</fullName>
    </submittedName>
</protein>
<dbReference type="EMBL" id="JNFQ01000001">
    <property type="protein sequence ID" value="KFG75625.1"/>
    <property type="molecule type" value="Genomic_DNA"/>
</dbReference>
<keyword evidence="3" id="KW-1185">Reference proteome</keyword>
<sequence length="108" mass="11268">MGVSSRGGASSLGGVSSRGGVSSWARVASRCGRETSSIRSRLLMALPWIPMPPSEMPSTRTTASGSRRTRCGSRPAARSVSPRTPVTISAVSALISLRHEAGTVTRTR</sequence>
<evidence type="ECO:0000313" key="3">
    <source>
        <dbReference type="Proteomes" id="UP000029095"/>
    </source>
</evidence>
<organism evidence="2 3">
    <name type="scientific">Streptomyces mutabilis</name>
    <dbReference type="NCBI Taxonomy" id="67332"/>
    <lineage>
        <taxon>Bacteria</taxon>
        <taxon>Bacillati</taxon>
        <taxon>Actinomycetota</taxon>
        <taxon>Actinomycetes</taxon>
        <taxon>Kitasatosporales</taxon>
        <taxon>Streptomycetaceae</taxon>
        <taxon>Streptomyces</taxon>
    </lineage>
</organism>